<evidence type="ECO:0000313" key="1">
    <source>
        <dbReference type="EMBL" id="GKV11178.1"/>
    </source>
</evidence>
<sequence>MNWISFEPCAFVGLVSQVHGIYCVSGFGFWGVT</sequence>
<accession>A0AAV5JIH9</accession>
<dbReference type="AlphaFoldDB" id="A0AAV5JIH9"/>
<gene>
    <name evidence="1" type="ORF">SLEP1_g22451</name>
</gene>
<keyword evidence="2" id="KW-1185">Reference proteome</keyword>
<dbReference type="EMBL" id="BPVZ01000033">
    <property type="protein sequence ID" value="GKV11178.1"/>
    <property type="molecule type" value="Genomic_DNA"/>
</dbReference>
<name>A0AAV5JIH9_9ROSI</name>
<proteinExistence type="predicted"/>
<organism evidence="1 2">
    <name type="scientific">Rubroshorea leprosula</name>
    <dbReference type="NCBI Taxonomy" id="152421"/>
    <lineage>
        <taxon>Eukaryota</taxon>
        <taxon>Viridiplantae</taxon>
        <taxon>Streptophyta</taxon>
        <taxon>Embryophyta</taxon>
        <taxon>Tracheophyta</taxon>
        <taxon>Spermatophyta</taxon>
        <taxon>Magnoliopsida</taxon>
        <taxon>eudicotyledons</taxon>
        <taxon>Gunneridae</taxon>
        <taxon>Pentapetalae</taxon>
        <taxon>rosids</taxon>
        <taxon>malvids</taxon>
        <taxon>Malvales</taxon>
        <taxon>Dipterocarpaceae</taxon>
        <taxon>Rubroshorea</taxon>
    </lineage>
</organism>
<dbReference type="Proteomes" id="UP001054252">
    <property type="component" value="Unassembled WGS sequence"/>
</dbReference>
<reference evidence="1 2" key="1">
    <citation type="journal article" date="2021" name="Commun. Biol.">
        <title>The genome of Shorea leprosula (Dipterocarpaceae) highlights the ecological relevance of drought in aseasonal tropical rainforests.</title>
        <authorList>
            <person name="Ng K.K.S."/>
            <person name="Kobayashi M.J."/>
            <person name="Fawcett J.A."/>
            <person name="Hatakeyama M."/>
            <person name="Paape T."/>
            <person name="Ng C.H."/>
            <person name="Ang C.C."/>
            <person name="Tnah L.H."/>
            <person name="Lee C.T."/>
            <person name="Nishiyama T."/>
            <person name="Sese J."/>
            <person name="O'Brien M.J."/>
            <person name="Copetti D."/>
            <person name="Mohd Noor M.I."/>
            <person name="Ong R.C."/>
            <person name="Putra M."/>
            <person name="Sireger I.Z."/>
            <person name="Indrioko S."/>
            <person name="Kosugi Y."/>
            <person name="Izuno A."/>
            <person name="Isagi Y."/>
            <person name="Lee S.L."/>
            <person name="Shimizu K.K."/>
        </authorList>
    </citation>
    <scope>NUCLEOTIDE SEQUENCE [LARGE SCALE GENOMIC DNA]</scope>
    <source>
        <strain evidence="1">214</strain>
    </source>
</reference>
<comment type="caution">
    <text evidence="1">The sequence shown here is derived from an EMBL/GenBank/DDBJ whole genome shotgun (WGS) entry which is preliminary data.</text>
</comment>
<evidence type="ECO:0000313" key="2">
    <source>
        <dbReference type="Proteomes" id="UP001054252"/>
    </source>
</evidence>
<protein>
    <submittedName>
        <fullName evidence="1">Uncharacterized protein</fullName>
    </submittedName>
</protein>